<dbReference type="GO" id="GO:0000160">
    <property type="term" value="P:phosphorelay signal transduction system"/>
    <property type="evidence" value="ECO:0007669"/>
    <property type="project" value="InterPro"/>
</dbReference>
<proteinExistence type="predicted"/>
<dbReference type="PANTHER" id="PTHR44591:SF3">
    <property type="entry name" value="RESPONSE REGULATORY DOMAIN-CONTAINING PROTEIN"/>
    <property type="match status" value="1"/>
</dbReference>
<gene>
    <name evidence="4" type="ORF">ADN00_00140</name>
</gene>
<dbReference type="SMART" id="SM00448">
    <property type="entry name" value="REC"/>
    <property type="match status" value="1"/>
</dbReference>
<dbReference type="AlphaFoldDB" id="A0A0P6XMC4"/>
<name>A0A0P6XMC4_9CHLR</name>
<dbReference type="InterPro" id="IPR001789">
    <property type="entry name" value="Sig_transdc_resp-reg_receiver"/>
</dbReference>
<reference evidence="4 5" key="1">
    <citation type="submission" date="2015-07" db="EMBL/GenBank/DDBJ databases">
        <title>Genome sequence of Ornatilinea apprima DSM 23815.</title>
        <authorList>
            <person name="Hemp J."/>
            <person name="Ward L.M."/>
            <person name="Pace L.A."/>
            <person name="Fischer W.W."/>
        </authorList>
    </citation>
    <scope>NUCLEOTIDE SEQUENCE [LARGE SCALE GENOMIC DNA]</scope>
    <source>
        <strain evidence="4 5">P3M-1</strain>
    </source>
</reference>
<evidence type="ECO:0000256" key="1">
    <source>
        <dbReference type="ARBA" id="ARBA00022553"/>
    </source>
</evidence>
<dbReference type="STRING" id="1134406.ADN00_00140"/>
<protein>
    <recommendedName>
        <fullName evidence="3">Response regulatory domain-containing protein</fullName>
    </recommendedName>
</protein>
<dbReference type="SUPFAM" id="SSF52172">
    <property type="entry name" value="CheY-like"/>
    <property type="match status" value="1"/>
</dbReference>
<organism evidence="4 5">
    <name type="scientific">Ornatilinea apprima</name>
    <dbReference type="NCBI Taxonomy" id="1134406"/>
    <lineage>
        <taxon>Bacteria</taxon>
        <taxon>Bacillati</taxon>
        <taxon>Chloroflexota</taxon>
        <taxon>Anaerolineae</taxon>
        <taxon>Anaerolineales</taxon>
        <taxon>Anaerolineaceae</taxon>
        <taxon>Ornatilinea</taxon>
    </lineage>
</organism>
<dbReference type="RefSeq" id="WP_075060931.1">
    <property type="nucleotide sequence ID" value="NZ_LGCL01000002.1"/>
</dbReference>
<accession>A0A0P6XMC4</accession>
<dbReference type="InterPro" id="IPR050595">
    <property type="entry name" value="Bact_response_regulator"/>
</dbReference>
<evidence type="ECO:0000256" key="2">
    <source>
        <dbReference type="PROSITE-ProRule" id="PRU00169"/>
    </source>
</evidence>
<dbReference type="PROSITE" id="PS50110">
    <property type="entry name" value="RESPONSE_REGULATORY"/>
    <property type="match status" value="1"/>
</dbReference>
<dbReference type="Gene3D" id="3.40.50.2300">
    <property type="match status" value="1"/>
</dbReference>
<dbReference type="Pfam" id="PF00072">
    <property type="entry name" value="Response_reg"/>
    <property type="match status" value="1"/>
</dbReference>
<evidence type="ECO:0000259" key="3">
    <source>
        <dbReference type="PROSITE" id="PS50110"/>
    </source>
</evidence>
<evidence type="ECO:0000313" key="5">
    <source>
        <dbReference type="Proteomes" id="UP000050417"/>
    </source>
</evidence>
<dbReference type="InterPro" id="IPR011006">
    <property type="entry name" value="CheY-like_superfamily"/>
</dbReference>
<dbReference type="CDD" id="cd00156">
    <property type="entry name" value="REC"/>
    <property type="match status" value="1"/>
</dbReference>
<keyword evidence="1 2" id="KW-0597">Phosphoprotein</keyword>
<evidence type="ECO:0000313" key="4">
    <source>
        <dbReference type="EMBL" id="KPL81000.1"/>
    </source>
</evidence>
<dbReference type="Proteomes" id="UP000050417">
    <property type="component" value="Unassembled WGS sequence"/>
</dbReference>
<feature type="modified residue" description="4-aspartylphosphate" evidence="2">
    <location>
        <position position="55"/>
    </location>
</feature>
<comment type="caution">
    <text evidence="4">The sequence shown here is derived from an EMBL/GenBank/DDBJ whole genome shotgun (WGS) entry which is preliminary data.</text>
</comment>
<dbReference type="EMBL" id="LGCL01000002">
    <property type="protein sequence ID" value="KPL81000.1"/>
    <property type="molecule type" value="Genomic_DNA"/>
</dbReference>
<sequence length="118" mass="13573">MSKKILLVEDDRTMLNLLKTLLQIEGFEVVVIDEKSDTDLFSILQAERPDIVLMDVLLKFSNGLDLTQSIRNMEDFNSMKIILTSGIDYKHQAKNAGADYFLQKPYMPDILIHLLKEI</sequence>
<dbReference type="PANTHER" id="PTHR44591">
    <property type="entry name" value="STRESS RESPONSE REGULATOR PROTEIN 1"/>
    <property type="match status" value="1"/>
</dbReference>
<feature type="domain" description="Response regulatory" evidence="3">
    <location>
        <begin position="4"/>
        <end position="118"/>
    </location>
</feature>
<keyword evidence="5" id="KW-1185">Reference proteome</keyword>
<dbReference type="OrthoDB" id="164945at2"/>